<feature type="region of interest" description="Disordered" evidence="2">
    <location>
        <begin position="308"/>
        <end position="363"/>
    </location>
</feature>
<feature type="coiled-coil region" evidence="1">
    <location>
        <begin position="510"/>
        <end position="565"/>
    </location>
</feature>
<feature type="region of interest" description="Disordered" evidence="2">
    <location>
        <begin position="964"/>
        <end position="992"/>
    </location>
</feature>
<feature type="coiled-coil region" evidence="1">
    <location>
        <begin position="619"/>
        <end position="649"/>
    </location>
</feature>
<reference evidence="4" key="1">
    <citation type="submission" date="2016-11" db="UniProtKB">
        <authorList>
            <consortium name="WormBaseParasite"/>
        </authorList>
    </citation>
    <scope>IDENTIFICATION</scope>
</reference>
<feature type="coiled-coil region" evidence="1">
    <location>
        <begin position="94"/>
        <end position="121"/>
    </location>
</feature>
<feature type="region of interest" description="Disordered" evidence="2">
    <location>
        <begin position="845"/>
        <end position="878"/>
    </location>
</feature>
<feature type="region of interest" description="Disordered" evidence="2">
    <location>
        <begin position="1121"/>
        <end position="1160"/>
    </location>
</feature>
<evidence type="ECO:0000313" key="3">
    <source>
        <dbReference type="Proteomes" id="UP000095281"/>
    </source>
</evidence>
<feature type="compositionally biased region" description="Polar residues" evidence="2">
    <location>
        <begin position="1067"/>
        <end position="1079"/>
    </location>
</feature>
<keyword evidence="3" id="KW-1185">Reference proteome</keyword>
<dbReference type="AlphaFoldDB" id="A0A1I8B8I9"/>
<feature type="compositionally biased region" description="Polar residues" evidence="2">
    <location>
        <begin position="964"/>
        <end position="975"/>
    </location>
</feature>
<feature type="region of interest" description="Disordered" evidence="2">
    <location>
        <begin position="1"/>
        <end position="20"/>
    </location>
</feature>
<dbReference type="InterPro" id="IPR053019">
    <property type="entry name" value="GATA_zinc_finger"/>
</dbReference>
<organism evidence="3 4">
    <name type="scientific">Meloidogyne hapla</name>
    <name type="common">Root-knot nematode worm</name>
    <dbReference type="NCBI Taxonomy" id="6305"/>
    <lineage>
        <taxon>Eukaryota</taxon>
        <taxon>Metazoa</taxon>
        <taxon>Ecdysozoa</taxon>
        <taxon>Nematoda</taxon>
        <taxon>Chromadorea</taxon>
        <taxon>Rhabditida</taxon>
        <taxon>Tylenchina</taxon>
        <taxon>Tylenchomorpha</taxon>
        <taxon>Tylenchoidea</taxon>
        <taxon>Meloidogynidae</taxon>
        <taxon>Meloidogyninae</taxon>
        <taxon>Meloidogyne</taxon>
    </lineage>
</organism>
<feature type="compositionally biased region" description="Polar residues" evidence="2">
    <location>
        <begin position="1"/>
        <end position="10"/>
    </location>
</feature>
<sequence length="1160" mass="132395">MANNNNTKISSDGHQRKAEIERRRSIRTIIASYQAEEEAFLKELEKMQAECEEENNKKIINNNLNSSEINLKQKLIEKEEPAMLGTLCTLLGEISKLQKQNKRLKCRLENKNKLKNKEENKELNILNNNNNLLSNYLIKSGCTAAICSLPKKLLNVGLPITNNSLLQSSGGSNTSSFCFPLQSSGGSTSCSSSAVSELFSRQRKLINGGGGGGSGTINSGRFLTMSGSGGSRGAQEQLSPLPPINKITTINNNLSVSAYSADLSSDSSGLCRRNFALNNQINYQPKLAESELFDDEWEFENCEKDLNNSSNFKHRRKMERRADEQQQQQQQFLRLSSSLTSGTSPSAGSSASSSVEPPINTNNLMTSSRNSLLELFGFGSKQFKKQLNNNQISKTFVNVVDNLVNNRKKRKKLINGNDENIKRHSTALENNNLFKYSQDGYSSSGNNQIIQKNIKIKSEPNLKENNEIIKQQQIVKYRNNKNNKNKRPQSCFLETKFNEENKILEQINNINRQQNQNSEIILEIQLLKSRNARLIEQLREKSALISSTNSKINYLTKELEQLKQRENFNKKIENIYFKTILSSGIEKNIKILNEKINKEINEKIKIIKLETQKYQQINLNENIKNKKALQESLEQVEKLQRKIFNLIQNNQENKNYFELIPSYDALYSFTSGIVKKLGQMRSLLSRKCFDEFQNELELNILKAQLLIANTQIERQRFQLSLLEIEKQQKFGNSTNKNSFSRSISFNGNSFIERIANSKIKYFLPFKLYGQRFEEKRKQINSGFDILVENNEQSIEMEFLRLFDSAWCLSRICNEKEENNLKIINNNNLIENNNFKIKIIQRRTQSGGNNINNNQNFKWSSSPPPQSPKQQKHQLLNNSPLNSPLFKFKRLNENNDFINLNKKQNNSFSPIQNNCEKQKFDVNNSFINRSRPILVRQNSTTKNEYDIDDENKNTKNYLISSKITENNQQKHQNNHLFNKPSSSSLLRPPTPSAPPISLLNSSIINSQIKLPQINYGKLDQQQLISNRFGFSGDLNNNNYYFNKLQNNFPPPTSSTRRPLTRSGACTGESRSPTPKTTKILNNDNNKSKSSFSSNSGGNRSASTSRLPKAVNTNILNQIDIQQQQNSSDQFSGQMPKAVKKAGTSWLSRLRRKSVSNTSTNN</sequence>
<feature type="compositionally biased region" description="Low complexity" evidence="2">
    <location>
        <begin position="1080"/>
        <end position="1103"/>
    </location>
</feature>
<evidence type="ECO:0000256" key="2">
    <source>
        <dbReference type="SAM" id="MobiDB-lite"/>
    </source>
</evidence>
<feature type="coiled-coil region" evidence="1">
    <location>
        <begin position="30"/>
        <end position="61"/>
    </location>
</feature>
<proteinExistence type="predicted"/>
<feature type="compositionally biased region" description="Basic and acidic residues" evidence="2">
    <location>
        <begin position="11"/>
        <end position="20"/>
    </location>
</feature>
<evidence type="ECO:0000313" key="4">
    <source>
        <dbReference type="WBParaSite" id="MhA1_Contig1555.frz3.gene18"/>
    </source>
</evidence>
<dbReference type="PANTHER" id="PTHR23353">
    <property type="entry name" value="RAB-GAP/TBC-RELATED"/>
    <property type="match status" value="1"/>
</dbReference>
<feature type="region of interest" description="Disordered" evidence="2">
    <location>
        <begin position="1044"/>
        <end position="1104"/>
    </location>
</feature>
<evidence type="ECO:0000256" key="1">
    <source>
        <dbReference type="SAM" id="Coils"/>
    </source>
</evidence>
<keyword evidence="1" id="KW-0175">Coiled coil</keyword>
<feature type="compositionally biased region" description="Low complexity" evidence="2">
    <location>
        <begin position="325"/>
        <end position="354"/>
    </location>
</feature>
<name>A0A1I8B8I9_MELHA</name>
<protein>
    <submittedName>
        <fullName evidence="4">Uncharacterized protein</fullName>
    </submittedName>
</protein>
<dbReference type="WBParaSite" id="MhA1_Contig1555.frz3.gene18">
    <property type="protein sequence ID" value="MhA1_Contig1555.frz3.gene18"/>
    <property type="gene ID" value="MhA1_Contig1555.frz3.gene18"/>
</dbReference>
<feature type="compositionally biased region" description="Low complexity" evidence="2">
    <location>
        <begin position="1044"/>
        <end position="1061"/>
    </location>
</feature>
<dbReference type="Proteomes" id="UP000095281">
    <property type="component" value="Unplaced"/>
</dbReference>
<accession>A0A1I8B8I9</accession>